<proteinExistence type="predicted"/>
<feature type="compositionally biased region" description="Low complexity" evidence="1">
    <location>
        <begin position="217"/>
        <end position="235"/>
    </location>
</feature>
<reference evidence="2" key="1">
    <citation type="submission" date="2023-03" db="EMBL/GenBank/DDBJ databases">
        <title>Massive genome expansion in bonnet fungi (Mycena s.s.) driven by repeated elements and novel gene families across ecological guilds.</title>
        <authorList>
            <consortium name="Lawrence Berkeley National Laboratory"/>
            <person name="Harder C.B."/>
            <person name="Miyauchi S."/>
            <person name="Viragh M."/>
            <person name="Kuo A."/>
            <person name="Thoen E."/>
            <person name="Andreopoulos B."/>
            <person name="Lu D."/>
            <person name="Skrede I."/>
            <person name="Drula E."/>
            <person name="Henrissat B."/>
            <person name="Morin E."/>
            <person name="Kohler A."/>
            <person name="Barry K."/>
            <person name="LaButti K."/>
            <person name="Morin E."/>
            <person name="Salamov A."/>
            <person name="Lipzen A."/>
            <person name="Mereny Z."/>
            <person name="Hegedus B."/>
            <person name="Baldrian P."/>
            <person name="Stursova M."/>
            <person name="Weitz H."/>
            <person name="Taylor A."/>
            <person name="Grigoriev I.V."/>
            <person name="Nagy L.G."/>
            <person name="Martin F."/>
            <person name="Kauserud H."/>
        </authorList>
    </citation>
    <scope>NUCLEOTIDE SEQUENCE</scope>
    <source>
        <strain evidence="2">CBHHK002</strain>
    </source>
</reference>
<dbReference type="Proteomes" id="UP001218218">
    <property type="component" value="Unassembled WGS sequence"/>
</dbReference>
<evidence type="ECO:0000256" key="1">
    <source>
        <dbReference type="SAM" id="MobiDB-lite"/>
    </source>
</evidence>
<dbReference type="EMBL" id="JARIHO010000066">
    <property type="protein sequence ID" value="KAJ7314595.1"/>
    <property type="molecule type" value="Genomic_DNA"/>
</dbReference>
<feature type="compositionally biased region" description="Pro residues" evidence="1">
    <location>
        <begin position="191"/>
        <end position="201"/>
    </location>
</feature>
<comment type="caution">
    <text evidence="2">The sequence shown here is derived from an EMBL/GenBank/DDBJ whole genome shotgun (WGS) entry which is preliminary data.</text>
</comment>
<feature type="region of interest" description="Disordered" evidence="1">
    <location>
        <begin position="532"/>
        <end position="552"/>
    </location>
</feature>
<keyword evidence="3" id="KW-1185">Reference proteome</keyword>
<gene>
    <name evidence="2" type="ORF">DFH08DRAFT_1041176</name>
</gene>
<feature type="region of interest" description="Disordered" evidence="1">
    <location>
        <begin position="444"/>
        <end position="470"/>
    </location>
</feature>
<feature type="region of interest" description="Disordered" evidence="1">
    <location>
        <begin position="152"/>
        <end position="173"/>
    </location>
</feature>
<name>A0AAD7EDR1_9AGAR</name>
<accession>A0AAD7EDR1</accession>
<evidence type="ECO:0000313" key="2">
    <source>
        <dbReference type="EMBL" id="KAJ7314595.1"/>
    </source>
</evidence>
<organism evidence="2 3">
    <name type="scientific">Mycena albidolilacea</name>
    <dbReference type="NCBI Taxonomy" id="1033008"/>
    <lineage>
        <taxon>Eukaryota</taxon>
        <taxon>Fungi</taxon>
        <taxon>Dikarya</taxon>
        <taxon>Basidiomycota</taxon>
        <taxon>Agaricomycotina</taxon>
        <taxon>Agaricomycetes</taxon>
        <taxon>Agaricomycetidae</taxon>
        <taxon>Agaricales</taxon>
        <taxon>Marasmiineae</taxon>
        <taxon>Mycenaceae</taxon>
        <taxon>Mycena</taxon>
    </lineage>
</organism>
<dbReference type="AlphaFoldDB" id="A0AAD7EDR1"/>
<evidence type="ECO:0000313" key="3">
    <source>
        <dbReference type="Proteomes" id="UP001218218"/>
    </source>
</evidence>
<protein>
    <submittedName>
        <fullName evidence="2">Uncharacterized protein</fullName>
    </submittedName>
</protein>
<sequence>MSRPRSSRSSSYSLRGAEYAAAAAYGQPALSDRSSDSQMARALSDSRGHFSPTVPRSLGRIAELEYNAAAAYGEPALSDAASDAQMARAISESKRMAGHGHSRAYSYASSSASSSAASSTLLGWGSGGSSSASSVSSYSPSYAASDAYYPPKPTSHAQYTPSPSGPPLVVRAPSPTASIASQRSTYSYLAPAPPSPTPSRPLSPLLMGGPTRLRTPSVRSAASTSNSNASSIRSASSASSVRSISSISSLQSASTARSTQSAQSQIQSIASLLSSVARSARHAPLESAAQALRASLSASPSVALSHAGSVASGRSASTSRGSVRAGSVRSVATSASRISTLTRETTASEAAARAKEEEEALAQLHTLATSPVWCSNPGCGTLIPAAGFDDITFPTPFAAPTPANPYTLPPPLLAALHARCPVCTTAHCRGCGLPTGCDGCAEQPATAGSPWPSPSKSWSSPSPPTSKANRCPIPTHCPAARVLGVLAALVAFDRAHLASLEQKPGRATDKPLLGALHALVYLLETPAPRLRLHPSPATAPPGSFPSASSSRSLRSISSTGAGLLLRQSWDGGSVSSYGGGSESSYGGGSAYSAQDEGAEVHPALPALLARSRVLGYAMGLLRAGAAPPVDVGTWMARAPAYGAVLSVLKALGGEGGCAEVLVRSVQTIPVSGQGGSGAGGGVEAWLRASPAQNRRWERERERERERAERERVRNAARGGVGAGRQEGVSLLSLIRTLEPARLALLRLAGATRFGPTVETAHALCDGVLYLLLHDLLEA</sequence>
<feature type="region of interest" description="Disordered" evidence="1">
    <location>
        <begin position="307"/>
        <end position="328"/>
    </location>
</feature>
<feature type="region of interest" description="Disordered" evidence="1">
    <location>
        <begin position="187"/>
        <end position="235"/>
    </location>
</feature>
<feature type="region of interest" description="Disordered" evidence="1">
    <location>
        <begin position="26"/>
        <end position="54"/>
    </location>
</feature>